<dbReference type="EMBL" id="JAEKJR010000002">
    <property type="protein sequence ID" value="MBN8432149.1"/>
    <property type="molecule type" value="Genomic_DNA"/>
</dbReference>
<sequence length="248" mass="26967">MSVNLLSDFSFTALGDVVLRDNKAANNKVAAQSFSQLLASDSPGHVPSEKDVSISVIEAGKSFEVQQYVLSFSDGMAGGDYSAIQDWPQLLSYATGVDGMSLKFGSSREIGVMTVDVSSPISDGIGNSHNVKGSRDLLARFWGDRRSTSGEAAGRAAYKVERFDSRIPISPHQTSHTAATWSSSSLPNRSVLFLVKNEVEDDGKNCSIFVRNYGESLENSGWLFDMIPLEILESARVYFNGEALDYVR</sequence>
<evidence type="ECO:0000313" key="1">
    <source>
        <dbReference type="EMBL" id="MBN8432149.1"/>
    </source>
</evidence>
<comment type="caution">
    <text evidence="1">The sequence shown here is derived from an EMBL/GenBank/DDBJ whole genome shotgun (WGS) entry which is preliminary data.</text>
</comment>
<organism evidence="1 2">
    <name type="scientific">Microbulbifer salipaludis</name>
    <dbReference type="NCBI Taxonomy" id="187980"/>
    <lineage>
        <taxon>Bacteria</taxon>
        <taxon>Pseudomonadati</taxon>
        <taxon>Pseudomonadota</taxon>
        <taxon>Gammaproteobacteria</taxon>
        <taxon>Cellvibrionales</taxon>
        <taxon>Microbulbiferaceae</taxon>
        <taxon>Microbulbifer</taxon>
    </lineage>
</organism>
<proteinExistence type="predicted"/>
<name>A0ABS3EAQ9_9GAMM</name>
<reference evidence="1 2" key="1">
    <citation type="submission" date="2020-12" db="EMBL/GenBank/DDBJ databases">
        <title>Oil enriched cultivation method for isolating marine PHA-producing bacteria.</title>
        <authorList>
            <person name="Zheng W."/>
            <person name="Yu S."/>
            <person name="Huang Y."/>
        </authorList>
    </citation>
    <scope>NUCLEOTIDE SEQUENCE [LARGE SCALE GENOMIC DNA]</scope>
    <source>
        <strain evidence="1 2">SN0-2</strain>
    </source>
</reference>
<dbReference type="Proteomes" id="UP000664293">
    <property type="component" value="Unassembled WGS sequence"/>
</dbReference>
<evidence type="ECO:0000313" key="2">
    <source>
        <dbReference type="Proteomes" id="UP000664293"/>
    </source>
</evidence>
<gene>
    <name evidence="1" type="ORF">JF535_14955</name>
</gene>
<dbReference type="RefSeq" id="WP_207003443.1">
    <property type="nucleotide sequence ID" value="NZ_JAEKJR010000002.1"/>
</dbReference>
<protein>
    <submittedName>
        <fullName evidence="1">Uncharacterized protein</fullName>
    </submittedName>
</protein>
<accession>A0ABS3EAQ9</accession>
<keyword evidence="2" id="KW-1185">Reference proteome</keyword>